<evidence type="ECO:0000313" key="2">
    <source>
        <dbReference type="Proteomes" id="UP000294937"/>
    </source>
</evidence>
<reference evidence="1 2" key="1">
    <citation type="submission" date="2019-03" db="EMBL/GenBank/DDBJ databases">
        <title>Genomic Encyclopedia of Type Strains, Phase IV (KMG-IV): sequencing the most valuable type-strain genomes for metagenomic binning, comparative biology and taxonomic classification.</title>
        <authorList>
            <person name="Goeker M."/>
        </authorList>
    </citation>
    <scope>NUCLEOTIDE SEQUENCE [LARGE SCALE GENOMIC DNA]</scope>
    <source>
        <strain evidence="1 2">DSM 45707</strain>
    </source>
</reference>
<gene>
    <name evidence="1" type="ORF">EDD58_103421</name>
</gene>
<name>A0A4R3LBV2_9BACL</name>
<organism evidence="1 2">
    <name type="scientific">Hazenella coriacea</name>
    <dbReference type="NCBI Taxonomy" id="1179467"/>
    <lineage>
        <taxon>Bacteria</taxon>
        <taxon>Bacillati</taxon>
        <taxon>Bacillota</taxon>
        <taxon>Bacilli</taxon>
        <taxon>Bacillales</taxon>
        <taxon>Thermoactinomycetaceae</taxon>
        <taxon>Hazenella</taxon>
    </lineage>
</organism>
<comment type="caution">
    <text evidence="1">The sequence shown here is derived from an EMBL/GenBank/DDBJ whole genome shotgun (WGS) entry which is preliminary data.</text>
</comment>
<dbReference type="Proteomes" id="UP000294937">
    <property type="component" value="Unassembled WGS sequence"/>
</dbReference>
<dbReference type="EMBL" id="SMAG01000003">
    <property type="protein sequence ID" value="TCS94996.1"/>
    <property type="molecule type" value="Genomic_DNA"/>
</dbReference>
<dbReference type="RefSeq" id="WP_243648677.1">
    <property type="nucleotide sequence ID" value="NZ_SMAG01000003.1"/>
</dbReference>
<sequence length="134" mass="15377">MEVKKRGGKRPGAGRPRLGITKKVSLTLTLEEWEKLEESGDKIGHWVKKKLNEEEQTVKGNSVVSSSLYQGLYMSIENFKHRTLTGSEFIKEYNELKEAISFYEKNYGVSANSLWTILREIHSPEMSDLNQEVL</sequence>
<proteinExistence type="predicted"/>
<keyword evidence="2" id="KW-1185">Reference proteome</keyword>
<accession>A0A4R3LBV2</accession>
<dbReference type="AlphaFoldDB" id="A0A4R3LBV2"/>
<evidence type="ECO:0000313" key="1">
    <source>
        <dbReference type="EMBL" id="TCS94996.1"/>
    </source>
</evidence>
<protein>
    <submittedName>
        <fullName evidence="1">Uncharacterized protein</fullName>
    </submittedName>
</protein>